<sequence>MKANSREEEKKKEARLEKGAGMFTKYTLILALYLACFASLHSLLAGTWIKRRAQRAFGGRAMRWYRLFFTIVAVVTAIPLLYLLYLFPGEVLYVVPSPWRWLMVAGQVAAALAFSKTFMETGPLQFLGIRPGNSEGEGADELIVQGVYCRVRHPLFLFALIFLWLTPVMTENLLVLYLLATVYFHLGSIHEERMLAEKFGEAYRDYQRWVPRIVPRLRCRYPETKFEAAGDR</sequence>
<dbReference type="GO" id="GO:0016020">
    <property type="term" value="C:membrane"/>
    <property type="evidence" value="ECO:0007669"/>
    <property type="project" value="UniProtKB-SubCell"/>
</dbReference>
<evidence type="ECO:0000313" key="9">
    <source>
        <dbReference type="Proteomes" id="UP000053961"/>
    </source>
</evidence>
<evidence type="ECO:0000313" key="8">
    <source>
        <dbReference type="EMBL" id="KUK95620.1"/>
    </source>
</evidence>
<evidence type="ECO:0000313" key="7">
    <source>
        <dbReference type="EMBL" id="KUK44504.1"/>
    </source>
</evidence>
<dbReference type="Gene3D" id="1.20.120.1630">
    <property type="match status" value="1"/>
</dbReference>
<comment type="subcellular location">
    <subcellularLocation>
        <location evidence="1">Membrane</location>
        <topology evidence="1">Multi-pass membrane protein</topology>
    </subcellularLocation>
</comment>
<dbReference type="Proteomes" id="UP000057043">
    <property type="component" value="Unassembled WGS sequence"/>
</dbReference>
<dbReference type="AlphaFoldDB" id="A0A101FUI6"/>
<comment type="similarity">
    <text evidence="2">Belongs to the nurim family.</text>
</comment>
<evidence type="ECO:0000256" key="6">
    <source>
        <dbReference type="SAM" id="Phobius"/>
    </source>
</evidence>
<protein>
    <submittedName>
        <fullName evidence="7">Uncharacterized protein</fullName>
    </submittedName>
</protein>
<feature type="transmembrane region" description="Helical" evidence="6">
    <location>
        <begin position="67"/>
        <end position="87"/>
    </location>
</feature>
<organism evidence="7 10">
    <name type="scientific">Methanothrix harundinacea</name>
    <dbReference type="NCBI Taxonomy" id="301375"/>
    <lineage>
        <taxon>Archaea</taxon>
        <taxon>Methanobacteriati</taxon>
        <taxon>Methanobacteriota</taxon>
        <taxon>Stenosarchaea group</taxon>
        <taxon>Methanomicrobia</taxon>
        <taxon>Methanotrichales</taxon>
        <taxon>Methanotrichaceae</taxon>
        <taxon>Methanothrix</taxon>
    </lineage>
</organism>
<keyword evidence="5 6" id="KW-0472">Membrane</keyword>
<comment type="caution">
    <text evidence="7">The sequence shown here is derived from an EMBL/GenBank/DDBJ whole genome shotgun (WGS) entry which is preliminary data.</text>
</comment>
<dbReference type="Proteomes" id="UP000053961">
    <property type="component" value="Unassembled WGS sequence"/>
</dbReference>
<reference evidence="8" key="1">
    <citation type="journal article" date="2015" name="MBio">
        <title>Genome-resolved metagenomic analysis reveals roles for candidate phyla and other microbial community members in biogeochemical transformations in oil reservoirs.</title>
        <authorList>
            <person name="Hu P."/>
            <person name="Tom L."/>
            <person name="Singh A."/>
            <person name="Thomas B.C."/>
            <person name="Baker B.J."/>
            <person name="Piceno Y.M."/>
            <person name="Andersen G.L."/>
            <person name="Banfield J.F."/>
        </authorList>
    </citation>
    <scope>NUCLEOTIDE SEQUENCE [LARGE SCALE GENOMIC DNA]</scope>
    <source>
        <strain evidence="8">56_747</strain>
    </source>
</reference>
<proteinExistence type="inferred from homology"/>
<reference evidence="9 10" key="2">
    <citation type="journal article" date="2015" name="MBio">
        <title>Genome-Resolved Metagenomic Analysis Reveals Roles for Candidate Phyla and Other Microbial Community Members in Biogeochemical Transformations in Oil Reservoirs.</title>
        <authorList>
            <person name="Hu P."/>
            <person name="Tom L."/>
            <person name="Singh A."/>
            <person name="Thomas B.C."/>
            <person name="Baker B.J."/>
            <person name="Piceno Y.M."/>
            <person name="Andersen G.L."/>
            <person name="Banfield J.F."/>
        </authorList>
    </citation>
    <scope>NUCLEOTIDE SEQUENCE [LARGE SCALE GENOMIC DNA]</scope>
    <source>
        <strain evidence="7">57_489</strain>
    </source>
</reference>
<keyword evidence="3 6" id="KW-0812">Transmembrane</keyword>
<evidence type="ECO:0000256" key="4">
    <source>
        <dbReference type="ARBA" id="ARBA00022989"/>
    </source>
</evidence>
<evidence type="ECO:0000313" key="10">
    <source>
        <dbReference type="Proteomes" id="UP000057043"/>
    </source>
</evidence>
<dbReference type="PANTHER" id="PTHR31040:SF1">
    <property type="entry name" value="NURIM"/>
    <property type="match status" value="1"/>
</dbReference>
<keyword evidence="4 6" id="KW-1133">Transmembrane helix</keyword>
<dbReference type="EMBL" id="LGHB01000030">
    <property type="protein sequence ID" value="KUK95620.1"/>
    <property type="molecule type" value="Genomic_DNA"/>
</dbReference>
<feature type="transmembrane region" description="Helical" evidence="6">
    <location>
        <begin position="155"/>
        <end position="180"/>
    </location>
</feature>
<name>A0A101FUI6_9EURY</name>
<evidence type="ECO:0000256" key="2">
    <source>
        <dbReference type="ARBA" id="ARBA00010631"/>
    </source>
</evidence>
<feature type="transmembrane region" description="Helical" evidence="6">
    <location>
        <begin position="26"/>
        <end position="46"/>
    </location>
</feature>
<dbReference type="EMBL" id="LGFT01000023">
    <property type="protein sequence ID" value="KUK44504.1"/>
    <property type="molecule type" value="Genomic_DNA"/>
</dbReference>
<evidence type="ECO:0000256" key="1">
    <source>
        <dbReference type="ARBA" id="ARBA00004141"/>
    </source>
</evidence>
<dbReference type="PANTHER" id="PTHR31040">
    <property type="entry name" value="NURIM"/>
    <property type="match status" value="1"/>
</dbReference>
<accession>A0A101FUI6</accession>
<dbReference type="PATRIC" id="fig|301375.6.peg.897"/>
<evidence type="ECO:0000256" key="5">
    <source>
        <dbReference type="ARBA" id="ARBA00023136"/>
    </source>
</evidence>
<evidence type="ECO:0000256" key="3">
    <source>
        <dbReference type="ARBA" id="ARBA00022692"/>
    </source>
</evidence>
<dbReference type="InterPro" id="IPR033580">
    <property type="entry name" value="Nurim-like"/>
</dbReference>
<gene>
    <name evidence="7" type="ORF">XD72_1112</name>
    <name evidence="8" type="ORF">XE07_1696</name>
</gene>